<comment type="caution">
    <text evidence="6">The sequence shown here is derived from an EMBL/GenBank/DDBJ whole genome shotgun (WGS) entry which is preliminary data.</text>
</comment>
<keyword evidence="3" id="KW-0963">Cytoplasm</keyword>
<dbReference type="InterPro" id="IPR047043">
    <property type="entry name" value="BipA_III"/>
</dbReference>
<dbReference type="GO" id="GO:0005829">
    <property type="term" value="C:cytosol"/>
    <property type="evidence" value="ECO:0007669"/>
    <property type="project" value="TreeGrafter"/>
</dbReference>
<dbReference type="InterPro" id="IPR009000">
    <property type="entry name" value="Transl_B-barrel_sf"/>
</dbReference>
<evidence type="ECO:0000256" key="2">
    <source>
        <dbReference type="ARBA" id="ARBA00048548"/>
    </source>
</evidence>
<dbReference type="Gene3D" id="3.30.70.870">
    <property type="entry name" value="Elongation Factor G (Translational Gtpase), domain 3"/>
    <property type="match status" value="1"/>
</dbReference>
<evidence type="ECO:0000256" key="4">
    <source>
        <dbReference type="SAM" id="MobiDB-lite"/>
    </source>
</evidence>
<dbReference type="InterPro" id="IPR048876">
    <property type="entry name" value="BipA_C"/>
</dbReference>
<dbReference type="NCBIfam" id="TIGR01394">
    <property type="entry name" value="TypA_BipA"/>
    <property type="match status" value="1"/>
</dbReference>
<dbReference type="InterPro" id="IPR027417">
    <property type="entry name" value="P-loop_NTPase"/>
</dbReference>
<dbReference type="InterPro" id="IPR004161">
    <property type="entry name" value="EFTu-like_2"/>
</dbReference>
<dbReference type="PANTHER" id="PTHR42908">
    <property type="entry name" value="TRANSLATION ELONGATION FACTOR-RELATED"/>
    <property type="match status" value="1"/>
</dbReference>
<dbReference type="Pfam" id="PF21018">
    <property type="entry name" value="BipA_C"/>
    <property type="match status" value="1"/>
</dbReference>
<evidence type="ECO:0000313" key="7">
    <source>
        <dbReference type="Proteomes" id="UP000317716"/>
    </source>
</evidence>
<dbReference type="SUPFAM" id="SSF52540">
    <property type="entry name" value="P-loop containing nucleoside triphosphate hydrolases"/>
    <property type="match status" value="1"/>
</dbReference>
<comment type="subunit">
    <text evidence="3">Monomer.</text>
</comment>
<keyword evidence="3" id="KW-0378">Hydrolase</keyword>
<keyword evidence="3" id="KW-0694">RNA-binding</keyword>
<dbReference type="Gene3D" id="2.40.50.250">
    <property type="entry name" value="bipa protein"/>
    <property type="match status" value="1"/>
</dbReference>
<dbReference type="Proteomes" id="UP000317716">
    <property type="component" value="Unassembled WGS sequence"/>
</dbReference>
<dbReference type="InterPro" id="IPR031157">
    <property type="entry name" value="G_TR_CS"/>
</dbReference>
<evidence type="ECO:0000256" key="1">
    <source>
        <dbReference type="ARBA" id="ARBA00023134"/>
    </source>
</evidence>
<keyword evidence="1 3" id="KW-0342">GTP-binding</keyword>
<dbReference type="InterPro" id="IPR005225">
    <property type="entry name" value="Small_GTP-bd"/>
</dbReference>
<reference evidence="6 7" key="1">
    <citation type="journal article" date="2019" name="Nat. Microbiol.">
        <title>Mediterranean grassland soil C-N compound turnover is dependent on rainfall and depth, and is mediated by genomically divergent microorganisms.</title>
        <authorList>
            <person name="Diamond S."/>
            <person name="Andeer P.F."/>
            <person name="Li Z."/>
            <person name="Crits-Christoph A."/>
            <person name="Burstein D."/>
            <person name="Anantharaman K."/>
            <person name="Lane K.R."/>
            <person name="Thomas B.C."/>
            <person name="Pan C."/>
            <person name="Northen T.R."/>
            <person name="Banfield J.F."/>
        </authorList>
    </citation>
    <scope>NUCLEOTIDE SEQUENCE [LARGE SCALE GENOMIC DNA]</scope>
    <source>
        <strain evidence="6">WS_2</strain>
    </source>
</reference>
<evidence type="ECO:0000313" key="6">
    <source>
        <dbReference type="EMBL" id="TMQ52967.1"/>
    </source>
</evidence>
<dbReference type="PANTHER" id="PTHR42908:SF8">
    <property type="entry name" value="TR-TYPE G DOMAIN-CONTAINING PROTEIN"/>
    <property type="match status" value="1"/>
</dbReference>
<dbReference type="FunFam" id="3.30.70.240:FF:000002">
    <property type="entry name" value="GTP-binding protein TypA"/>
    <property type="match status" value="1"/>
</dbReference>
<name>A0A538SNN6_UNCEI</name>
<dbReference type="SUPFAM" id="SSF54980">
    <property type="entry name" value="EF-G C-terminal domain-like"/>
    <property type="match status" value="2"/>
</dbReference>
<keyword evidence="3" id="KW-0690">Ribosome biogenesis</keyword>
<gene>
    <name evidence="6" type="primary">typA</name>
    <name evidence="3" type="synonym">bipA</name>
    <name evidence="6" type="ORF">E6K72_08765</name>
</gene>
<dbReference type="FunFam" id="2.40.30.10:FF:000016">
    <property type="entry name" value="GTP-binding protein TypA"/>
    <property type="match status" value="1"/>
</dbReference>
<dbReference type="Pfam" id="PF00679">
    <property type="entry name" value="EFG_C"/>
    <property type="match status" value="1"/>
</dbReference>
<dbReference type="FunFam" id="3.40.50.300:FF:000055">
    <property type="entry name" value="GTP-binding protein TypA"/>
    <property type="match status" value="1"/>
</dbReference>
<dbReference type="CDD" id="cd01891">
    <property type="entry name" value="TypA_BipA"/>
    <property type="match status" value="1"/>
</dbReference>
<dbReference type="GO" id="GO:1990904">
    <property type="term" value="C:ribonucleoprotein complex"/>
    <property type="evidence" value="ECO:0007669"/>
    <property type="project" value="TreeGrafter"/>
</dbReference>
<dbReference type="CDD" id="cd16263">
    <property type="entry name" value="BipA_III"/>
    <property type="match status" value="1"/>
</dbReference>
<comment type="catalytic activity">
    <reaction evidence="2 3">
        <text>GTP + H2O = GDP + phosphate + H(+)</text>
        <dbReference type="Rhea" id="RHEA:19669"/>
        <dbReference type="ChEBI" id="CHEBI:15377"/>
        <dbReference type="ChEBI" id="CHEBI:15378"/>
        <dbReference type="ChEBI" id="CHEBI:37565"/>
        <dbReference type="ChEBI" id="CHEBI:43474"/>
        <dbReference type="ChEBI" id="CHEBI:58189"/>
    </reaction>
</comment>
<dbReference type="InterPro" id="IPR035651">
    <property type="entry name" value="BipA_V"/>
</dbReference>
<organism evidence="6 7">
    <name type="scientific">Eiseniibacteriota bacterium</name>
    <dbReference type="NCBI Taxonomy" id="2212470"/>
    <lineage>
        <taxon>Bacteria</taxon>
        <taxon>Candidatus Eiseniibacteriota</taxon>
    </lineage>
</organism>
<feature type="binding site" evidence="3">
    <location>
        <begin position="161"/>
        <end position="164"/>
    </location>
    <ligand>
        <name>GTP</name>
        <dbReference type="ChEBI" id="CHEBI:37565"/>
    </ligand>
</feature>
<dbReference type="AlphaFoldDB" id="A0A538SNN6"/>
<dbReference type="Pfam" id="PF03144">
    <property type="entry name" value="GTP_EFTU_D2"/>
    <property type="match status" value="1"/>
</dbReference>
<dbReference type="GO" id="GO:0010467">
    <property type="term" value="P:gene expression"/>
    <property type="evidence" value="ECO:0007669"/>
    <property type="project" value="UniProtKB-ARBA"/>
</dbReference>
<dbReference type="NCBIfam" id="TIGR00231">
    <property type="entry name" value="small_GTP"/>
    <property type="match status" value="1"/>
</dbReference>
<dbReference type="Gene3D" id="2.40.30.10">
    <property type="entry name" value="Translation factors"/>
    <property type="match status" value="1"/>
</dbReference>
<dbReference type="GO" id="GO:0003924">
    <property type="term" value="F:GTPase activity"/>
    <property type="evidence" value="ECO:0007669"/>
    <property type="project" value="UniProtKB-UniRule"/>
</dbReference>
<dbReference type="Pfam" id="PF00009">
    <property type="entry name" value="GTP_EFTU"/>
    <property type="match status" value="1"/>
</dbReference>
<dbReference type="PRINTS" id="PR00315">
    <property type="entry name" value="ELONGATNFCT"/>
</dbReference>
<dbReference type="Gene3D" id="3.30.70.240">
    <property type="match status" value="1"/>
</dbReference>
<dbReference type="GO" id="GO:0000027">
    <property type="term" value="P:ribosomal large subunit assembly"/>
    <property type="evidence" value="ECO:0007669"/>
    <property type="project" value="UniProtKB-UniRule"/>
</dbReference>
<keyword evidence="3" id="KW-0820">tRNA-binding</keyword>
<dbReference type="SUPFAM" id="SSF50447">
    <property type="entry name" value="Translation proteins"/>
    <property type="match status" value="1"/>
</dbReference>
<dbReference type="EC" id="3.6.5.-" evidence="3"/>
<dbReference type="GO" id="GO:0005525">
    <property type="term" value="F:GTP binding"/>
    <property type="evidence" value="ECO:0007669"/>
    <property type="project" value="UniProtKB-UniRule"/>
</dbReference>
<protein>
    <recommendedName>
        <fullName evidence="3">Large ribosomal subunit assembly factor BipA</fullName>
        <ecNumber evidence="3">3.6.5.-</ecNumber>
    </recommendedName>
    <alternativeName>
        <fullName evidence="3">GTP-binding protein BipA</fullName>
    </alternativeName>
</protein>
<dbReference type="FunFam" id="3.30.70.870:FF:000003">
    <property type="entry name" value="GTP-binding protein TypA"/>
    <property type="match status" value="1"/>
</dbReference>
<dbReference type="InterPro" id="IPR000640">
    <property type="entry name" value="EFG_V-like"/>
</dbReference>
<dbReference type="InterPro" id="IPR047041">
    <property type="entry name" value="BipA_GTP-bd_dom"/>
</dbReference>
<dbReference type="GO" id="GO:0009409">
    <property type="term" value="P:response to cold"/>
    <property type="evidence" value="ECO:0007669"/>
    <property type="project" value="UniProtKB-ARBA"/>
</dbReference>
<feature type="region of interest" description="Disordered" evidence="4">
    <location>
        <begin position="1"/>
        <end position="32"/>
    </location>
</feature>
<proteinExistence type="inferred from homology"/>
<dbReference type="InterPro" id="IPR042116">
    <property type="entry name" value="TypA/BipA_C"/>
</dbReference>
<dbReference type="GO" id="GO:0043022">
    <property type="term" value="F:ribosome binding"/>
    <property type="evidence" value="ECO:0007669"/>
    <property type="project" value="UniProtKB-UniRule"/>
</dbReference>
<feature type="domain" description="Tr-type G" evidence="5">
    <location>
        <begin position="36"/>
        <end position="231"/>
    </location>
</feature>
<dbReference type="InterPro" id="IPR035647">
    <property type="entry name" value="EFG_III/V"/>
</dbReference>
<dbReference type="HAMAP" id="MF_00849">
    <property type="entry name" value="BipA"/>
    <property type="match status" value="1"/>
</dbReference>
<dbReference type="EMBL" id="VBOS01000309">
    <property type="protein sequence ID" value="TMQ52967.1"/>
    <property type="molecule type" value="Genomic_DNA"/>
</dbReference>
<dbReference type="CDD" id="cd03691">
    <property type="entry name" value="BipA_TypA_II"/>
    <property type="match status" value="1"/>
</dbReference>
<keyword evidence="3" id="KW-0699">rRNA-binding</keyword>
<dbReference type="CDD" id="cd03710">
    <property type="entry name" value="BipA_TypA_C"/>
    <property type="match status" value="1"/>
</dbReference>
<dbReference type="InterPro" id="IPR047042">
    <property type="entry name" value="BipA_II"/>
</dbReference>
<dbReference type="GO" id="GO:0019843">
    <property type="term" value="F:rRNA binding"/>
    <property type="evidence" value="ECO:0007669"/>
    <property type="project" value="UniProtKB-KW"/>
</dbReference>
<sequence length="637" mass="70934">MSTPSGPAGAGARSTAAAANPTAAPAVPDPSAATRDDLRNIAIIAHVDHGKTTLVDALLWQSGVFRENQEVVERVMDSNDLEREKGITILAKNTAIRFGRHKINIVDTPGHADFGGEVERTLQMVDGVLLLVDASEGPLPQTRFVLKKALELSLPPIVVINKIDRKDARPQEVLNEIYDLFIDLDAHEDQLEFPVLYTNARAGLCRLRPEGEDQRLGPLFEQIVRTIPAPRYDPSMPLQMRVLNLDYSDFVGRLAIGRIVNGRVRARQDVALCRLDGSMGRARVTNLYAFEGLERVEVEEAGPGDIVALAGFEVVNIGETISDLEDPRPLPRITVDEPTVSMMFSINTSPLVGQEGKFVTSRHLRERLEREILTNASLRVAAGDTPDVFIVSGRGELQMAILIETMRREGFELAVGKPEVITRTENGVRQEPMEKLVIDCPEEFVGVVTEKIGRRKGRMTNMVNHGTGRVRLEFRIPSRGLIGFRSQFLTDTRGTGLLNHLFDGYEPWQGEIPHRVSGALVADRAGRTTAYAIEHLQDRGEMFVEPGERVYEGMVIGENAREEDIDVNVVKEKKLTNMRASTAEEGIQLLPAHKLSLEQLLEWIREDELLEVTPQSSRIRKRILQANIRPRYWQSGS</sequence>
<evidence type="ECO:0000256" key="3">
    <source>
        <dbReference type="HAMAP-Rule" id="MF_00849"/>
    </source>
</evidence>
<dbReference type="InterPro" id="IPR000795">
    <property type="entry name" value="T_Tr_GTP-bd_dom"/>
</dbReference>
<dbReference type="FunFam" id="2.40.50.250:FF:000001">
    <property type="entry name" value="GTP-binding protein TypA"/>
    <property type="match status" value="1"/>
</dbReference>
<dbReference type="Gene3D" id="3.40.50.300">
    <property type="entry name" value="P-loop containing nucleotide triphosphate hydrolases"/>
    <property type="match status" value="1"/>
</dbReference>
<dbReference type="PROSITE" id="PS00301">
    <property type="entry name" value="G_TR_1"/>
    <property type="match status" value="1"/>
</dbReference>
<dbReference type="PROSITE" id="PS51722">
    <property type="entry name" value="G_TR_2"/>
    <property type="match status" value="1"/>
</dbReference>
<accession>A0A538SNN6</accession>
<feature type="binding site" evidence="3">
    <location>
        <begin position="48"/>
        <end position="53"/>
    </location>
    <ligand>
        <name>GTP</name>
        <dbReference type="ChEBI" id="CHEBI:37565"/>
    </ligand>
</feature>
<comment type="function">
    <text evidence="3">A 50S ribosomal subunit assembly protein with GTPase activity, required for 50S subunit assembly at low temperatures, may also play a role in translation. Binds GTP and analogs. Binds the 70S ribosome between the 30S and 50S subunits, in a similar position as ribosome-bound EF-G; it contacts a number of ribosomal proteins, both rRNAs and the A-site tRNA.</text>
</comment>
<dbReference type="InterPro" id="IPR006298">
    <property type="entry name" value="BipA"/>
</dbReference>
<comment type="subcellular location">
    <subcellularLocation>
        <location evidence="3">Cytoplasm</location>
    </subcellularLocation>
    <text evidence="3">Binds to ribosomes.</text>
</comment>
<dbReference type="GO" id="GO:0000049">
    <property type="term" value="F:tRNA binding"/>
    <property type="evidence" value="ECO:0007669"/>
    <property type="project" value="UniProtKB-KW"/>
</dbReference>
<comment type="similarity">
    <text evidence="3">Belongs to the TRAFAC class translation factor GTPase superfamily. Classic translation factor GTPase family. BipA subfamily.</text>
</comment>
<evidence type="ECO:0000259" key="5">
    <source>
        <dbReference type="PROSITE" id="PS51722"/>
    </source>
</evidence>
<feature type="compositionally biased region" description="Low complexity" evidence="4">
    <location>
        <begin position="1"/>
        <end position="26"/>
    </location>
</feature>
<dbReference type="SMART" id="SM00838">
    <property type="entry name" value="EFG_C"/>
    <property type="match status" value="1"/>
</dbReference>
<keyword evidence="3" id="KW-0547">Nucleotide-binding</keyword>